<dbReference type="InterPro" id="IPR014721">
    <property type="entry name" value="Ribsml_uS5_D2-typ_fold_subgr"/>
</dbReference>
<dbReference type="GO" id="GO:0005840">
    <property type="term" value="C:ribosome"/>
    <property type="evidence" value="ECO:0007669"/>
    <property type="project" value="UniProtKB-KW"/>
</dbReference>
<reference evidence="7" key="1">
    <citation type="submission" date="2019-08" db="EMBL/GenBank/DDBJ databases">
        <authorList>
            <person name="Kucharzyk K."/>
            <person name="Murdoch R.W."/>
            <person name="Higgins S."/>
            <person name="Loffler F."/>
        </authorList>
    </citation>
    <scope>NUCLEOTIDE SEQUENCE</scope>
</reference>
<dbReference type="AlphaFoldDB" id="A0A645DMR2"/>
<accession>A0A645DMR2</accession>
<dbReference type="GO" id="GO:0005737">
    <property type="term" value="C:cytoplasm"/>
    <property type="evidence" value="ECO:0007669"/>
    <property type="project" value="UniProtKB-ARBA"/>
</dbReference>
<sequence>MGKASEVPDAIRKGIEDAKKNMIRVSLEGDTIPHEVLGAFGAGRVLLKPAGPGTGVIAGGAARAILELAGVKDIRTKCLRSSNPRNVVLATLDGLKSLKTIEEVAALRNKTKEQIVG</sequence>
<evidence type="ECO:0000256" key="5">
    <source>
        <dbReference type="ARBA" id="ARBA00023274"/>
    </source>
</evidence>
<keyword evidence="3" id="KW-0694">RNA-binding</keyword>
<dbReference type="Pfam" id="PF00333">
    <property type="entry name" value="Ribosomal_S5"/>
    <property type="match status" value="1"/>
</dbReference>
<evidence type="ECO:0000256" key="3">
    <source>
        <dbReference type="ARBA" id="ARBA00022884"/>
    </source>
</evidence>
<protein>
    <submittedName>
        <fullName evidence="7">30S ribosomal protein S5</fullName>
    </submittedName>
</protein>
<dbReference type="Pfam" id="PF03719">
    <property type="entry name" value="Ribosomal_S5_C"/>
    <property type="match status" value="1"/>
</dbReference>
<dbReference type="GO" id="GO:0003735">
    <property type="term" value="F:structural constituent of ribosome"/>
    <property type="evidence" value="ECO:0007669"/>
    <property type="project" value="InterPro"/>
</dbReference>
<keyword evidence="2" id="KW-0699">rRNA-binding</keyword>
<dbReference type="GO" id="GO:1990904">
    <property type="term" value="C:ribonucleoprotein complex"/>
    <property type="evidence" value="ECO:0007669"/>
    <property type="project" value="UniProtKB-KW"/>
</dbReference>
<keyword evidence="5" id="KW-0687">Ribonucleoprotein</keyword>
<dbReference type="InterPro" id="IPR020568">
    <property type="entry name" value="Ribosomal_Su5_D2-typ_SF"/>
</dbReference>
<comment type="similarity">
    <text evidence="1">Belongs to the universal ribosomal protein uS5 family.</text>
</comment>
<evidence type="ECO:0000259" key="6">
    <source>
        <dbReference type="PROSITE" id="PS50881"/>
    </source>
</evidence>
<keyword evidence="4 7" id="KW-0689">Ribosomal protein</keyword>
<proteinExistence type="inferred from homology"/>
<dbReference type="SUPFAM" id="SSF54211">
    <property type="entry name" value="Ribosomal protein S5 domain 2-like"/>
    <property type="match status" value="1"/>
</dbReference>
<dbReference type="InterPro" id="IPR000851">
    <property type="entry name" value="Ribosomal_uS5"/>
</dbReference>
<evidence type="ECO:0000256" key="2">
    <source>
        <dbReference type="ARBA" id="ARBA00022730"/>
    </source>
</evidence>
<dbReference type="EMBL" id="VSSQ01037763">
    <property type="protein sequence ID" value="MPM90535.1"/>
    <property type="molecule type" value="Genomic_DNA"/>
</dbReference>
<dbReference type="InterPro" id="IPR013810">
    <property type="entry name" value="Ribosomal_uS5_N"/>
</dbReference>
<dbReference type="PROSITE" id="PS50881">
    <property type="entry name" value="S5_DSRBD"/>
    <property type="match status" value="1"/>
</dbReference>
<organism evidence="7">
    <name type="scientific">bioreactor metagenome</name>
    <dbReference type="NCBI Taxonomy" id="1076179"/>
    <lineage>
        <taxon>unclassified sequences</taxon>
        <taxon>metagenomes</taxon>
        <taxon>ecological metagenomes</taxon>
    </lineage>
</organism>
<gene>
    <name evidence="7" type="primary">rpsE_35</name>
    <name evidence="7" type="ORF">SDC9_137656</name>
</gene>
<dbReference type="GO" id="GO:0019843">
    <property type="term" value="F:rRNA binding"/>
    <property type="evidence" value="ECO:0007669"/>
    <property type="project" value="UniProtKB-KW"/>
</dbReference>
<dbReference type="PANTHER" id="PTHR48432">
    <property type="entry name" value="S5 DRBM DOMAIN-CONTAINING PROTEIN"/>
    <property type="match status" value="1"/>
</dbReference>
<feature type="domain" description="S5 DRBM" evidence="6">
    <location>
        <begin position="1"/>
        <end position="25"/>
    </location>
</feature>
<evidence type="ECO:0000256" key="4">
    <source>
        <dbReference type="ARBA" id="ARBA00022980"/>
    </source>
</evidence>
<evidence type="ECO:0000313" key="7">
    <source>
        <dbReference type="EMBL" id="MPM90535.1"/>
    </source>
</evidence>
<dbReference type="GO" id="GO:0006412">
    <property type="term" value="P:translation"/>
    <property type="evidence" value="ECO:0007669"/>
    <property type="project" value="InterPro"/>
</dbReference>
<dbReference type="PANTHER" id="PTHR48432:SF1">
    <property type="entry name" value="S5 DRBM DOMAIN-CONTAINING PROTEIN"/>
    <property type="match status" value="1"/>
</dbReference>
<comment type="caution">
    <text evidence="7">The sequence shown here is derived from an EMBL/GenBank/DDBJ whole genome shotgun (WGS) entry which is preliminary data.</text>
</comment>
<name>A0A645DMR2_9ZZZZ</name>
<dbReference type="Gene3D" id="3.30.230.10">
    <property type="match status" value="1"/>
</dbReference>
<dbReference type="FunFam" id="3.30.230.10:FF:000002">
    <property type="entry name" value="30S ribosomal protein S5"/>
    <property type="match status" value="1"/>
</dbReference>
<evidence type="ECO:0000256" key="1">
    <source>
        <dbReference type="ARBA" id="ARBA00008945"/>
    </source>
</evidence>
<dbReference type="InterPro" id="IPR005324">
    <property type="entry name" value="Ribosomal_uS5_C"/>
</dbReference>
<dbReference type="Gene3D" id="3.30.160.20">
    <property type="match status" value="1"/>
</dbReference>